<keyword evidence="2" id="KW-0862">Zinc</keyword>
<feature type="compositionally biased region" description="Low complexity" evidence="3">
    <location>
        <begin position="212"/>
        <end position="228"/>
    </location>
</feature>
<dbReference type="SMART" id="SM00355">
    <property type="entry name" value="ZnF_C2H2"/>
    <property type="match status" value="5"/>
</dbReference>
<dbReference type="CDD" id="cd02620">
    <property type="entry name" value="Peptidase_C1A_CathepsinB"/>
    <property type="match status" value="1"/>
</dbReference>
<keyword evidence="4" id="KW-0472">Membrane</keyword>
<keyword evidence="4" id="KW-0812">Transmembrane</keyword>
<dbReference type="SUPFAM" id="SSF54001">
    <property type="entry name" value="Cysteine proteinases"/>
    <property type="match status" value="1"/>
</dbReference>
<feature type="domain" description="C2H2-type" evidence="5">
    <location>
        <begin position="136"/>
        <end position="163"/>
    </location>
</feature>
<dbReference type="InterPro" id="IPR038765">
    <property type="entry name" value="Papain-like_cys_pep_sf"/>
</dbReference>
<dbReference type="SUPFAM" id="SSF57667">
    <property type="entry name" value="beta-beta-alpha zinc fingers"/>
    <property type="match status" value="1"/>
</dbReference>
<organism evidence="6 7">
    <name type="scientific">Strongyloides stercoralis</name>
    <name type="common">Threadworm</name>
    <dbReference type="NCBI Taxonomy" id="6248"/>
    <lineage>
        <taxon>Eukaryota</taxon>
        <taxon>Metazoa</taxon>
        <taxon>Ecdysozoa</taxon>
        <taxon>Nematoda</taxon>
        <taxon>Chromadorea</taxon>
        <taxon>Rhabditida</taxon>
        <taxon>Tylenchina</taxon>
        <taxon>Panagrolaimomorpha</taxon>
        <taxon>Strongyloidoidea</taxon>
        <taxon>Strongyloididae</taxon>
        <taxon>Strongyloides</taxon>
    </lineage>
</organism>
<dbReference type="GO" id="GO:0006508">
    <property type="term" value="P:proteolysis"/>
    <property type="evidence" value="ECO:0007669"/>
    <property type="project" value="InterPro"/>
</dbReference>
<reference evidence="7" key="1">
    <citation type="submission" date="2024-02" db="UniProtKB">
        <authorList>
            <consortium name="WormBaseParasite"/>
        </authorList>
    </citation>
    <scope>IDENTIFICATION</scope>
</reference>
<dbReference type="InterPro" id="IPR013087">
    <property type="entry name" value="Znf_C2H2_type"/>
</dbReference>
<dbReference type="InterPro" id="IPR000668">
    <property type="entry name" value="Peptidase_C1A_C"/>
</dbReference>
<accession>A0AAF5DD23</accession>
<dbReference type="Proteomes" id="UP000035681">
    <property type="component" value="Unplaced"/>
</dbReference>
<evidence type="ECO:0000256" key="4">
    <source>
        <dbReference type="SAM" id="Phobius"/>
    </source>
</evidence>
<protein>
    <submittedName>
        <fullName evidence="7">C2H2-type domain-containing protein</fullName>
    </submittedName>
</protein>
<evidence type="ECO:0000256" key="1">
    <source>
        <dbReference type="ARBA" id="ARBA00008455"/>
    </source>
</evidence>
<feature type="region of interest" description="Disordered" evidence="3">
    <location>
        <begin position="206"/>
        <end position="228"/>
    </location>
</feature>
<dbReference type="PROSITE" id="PS50157">
    <property type="entry name" value="ZINC_FINGER_C2H2_2"/>
    <property type="match status" value="1"/>
</dbReference>
<evidence type="ECO:0000313" key="7">
    <source>
        <dbReference type="WBParaSite" id="TCONS_00010058.p1"/>
    </source>
</evidence>
<dbReference type="Gene3D" id="3.90.70.10">
    <property type="entry name" value="Cysteine proteinases"/>
    <property type="match status" value="1"/>
</dbReference>
<keyword evidence="6" id="KW-1185">Reference proteome</keyword>
<keyword evidence="2" id="KW-0479">Metal-binding</keyword>
<dbReference type="GO" id="GO:0008270">
    <property type="term" value="F:zinc ion binding"/>
    <property type="evidence" value="ECO:0007669"/>
    <property type="project" value="UniProtKB-KW"/>
</dbReference>
<dbReference type="InterPro" id="IPR036236">
    <property type="entry name" value="Znf_C2H2_sf"/>
</dbReference>
<evidence type="ECO:0000313" key="6">
    <source>
        <dbReference type="Proteomes" id="UP000035681"/>
    </source>
</evidence>
<evidence type="ECO:0000256" key="3">
    <source>
        <dbReference type="SAM" id="MobiDB-lite"/>
    </source>
</evidence>
<sequence length="1038" mass="116479">MAIILPLSGTGGQRRRMRELSENVNVKIGQQPSEDSTTNLLATSESLLMALAGKGTNKSSIINHENINLSNNIESSTKKRRRNIGNLDNTLDGLVARRAETDPNAKLYQTENEVIEMPDDDEELKRIETDVDVGNRSCSVCGYKGKWVSEMIRHKRVHTNSRPFKCKLCSRTSRWKADLIRHVAKAHGIRVISKYSRSKAFEITRHNKEDANGVQNSSSSSCGSPVPSKENELCSLKIKRIKQQKTSLFNTEGIIKNITNNSTSSNNFKCLICRYEHESIEQMIQHLEKIHLLAPFECTNCKQNFKEIQETAAHCSLSNNNCTPMSIKINFSSICNNTFPESSSATSTYQPPTKYFLPELVGLSSPNSLQSESLSPSSTISSARSYEILSTSNINESSSNCNDIISCNDCPFTCNGHDKLLQHKLGHLTPKGPFNYKCIFCNWFAKKRSTVEQHMLLHTPNPSEFMSEVEKNLITPATSNDLFNLTPPFEQSFNQTGSLSYDAIALSQQLTSFQKSLSISPLFAAIAAVSNQASPNLPTTSNISPISLLDLQNSLSKNQSNQRSNINPISQMPTTITNPLLAFNLCNMLSSNRMRRRESVTLMSKDGHASRNKTLDTLMKESVTEEVGRNRNIINNQGKSSKKFLWIFVGLFIVLVIAIVLALSGVYYKYVMNKKETLEKDSYLKHLIAQVNQGKNVRWKAKFNKFGEKVTNYNYKTVRNSTAVKEYIGHLEKFYKSPRMKAHLQMLEDFPKSQLPKDFDARVKWPNCPSISTIVNQGNCGSCFSASAVSVASDRACIGSNGTYQNFLSIEDVLSCCKVCGSCYGGDPLKVLVYWVIEGIVTGGRDGCRPYSMDISCGTPCSPSTYVEGEYKRSCIRSCQNIYYQNEYEEDKHFGSIAYTLVSRSMTVNQNGDNRVIVPSIVEYFNKTSSKPLTIEEVRTIIKKELFLVGPTTMAFPVTEEFLHYSGGIFHPYPEENFNKRIIYWHVVKLIGWGTDSDGNHYWLAVNSFGNYWGDNGIFKIDTSLLEHFGLEYEAGLL</sequence>
<evidence type="ECO:0000256" key="2">
    <source>
        <dbReference type="PROSITE-ProRule" id="PRU00042"/>
    </source>
</evidence>
<keyword evidence="2" id="KW-0863">Zinc-finger</keyword>
<name>A0AAF5DD23_STRER</name>
<feature type="transmembrane region" description="Helical" evidence="4">
    <location>
        <begin position="644"/>
        <end position="668"/>
    </location>
</feature>
<dbReference type="InterPro" id="IPR013128">
    <property type="entry name" value="Peptidase_C1A"/>
</dbReference>
<keyword evidence="4" id="KW-1133">Transmembrane helix</keyword>
<dbReference type="Gene3D" id="3.30.160.60">
    <property type="entry name" value="Classic Zinc Finger"/>
    <property type="match status" value="2"/>
</dbReference>
<dbReference type="WBParaSite" id="TCONS_00010058.p1">
    <property type="protein sequence ID" value="TCONS_00010058.p1"/>
    <property type="gene ID" value="XLOC_007757"/>
</dbReference>
<dbReference type="GO" id="GO:0008234">
    <property type="term" value="F:cysteine-type peptidase activity"/>
    <property type="evidence" value="ECO:0007669"/>
    <property type="project" value="InterPro"/>
</dbReference>
<dbReference type="Pfam" id="PF00112">
    <property type="entry name" value="Peptidase_C1"/>
    <property type="match status" value="1"/>
</dbReference>
<dbReference type="SMART" id="SM00645">
    <property type="entry name" value="Pept_C1"/>
    <property type="match status" value="1"/>
</dbReference>
<dbReference type="AlphaFoldDB" id="A0AAF5DD23"/>
<dbReference type="PANTHER" id="PTHR12411">
    <property type="entry name" value="CYSTEINE PROTEASE FAMILY C1-RELATED"/>
    <property type="match status" value="1"/>
</dbReference>
<comment type="similarity">
    <text evidence="1">Belongs to the peptidase C1 family.</text>
</comment>
<evidence type="ECO:0000259" key="5">
    <source>
        <dbReference type="PROSITE" id="PS50157"/>
    </source>
</evidence>
<proteinExistence type="inferred from homology"/>